<evidence type="ECO:0000256" key="1">
    <source>
        <dbReference type="SAM" id="MobiDB-lite"/>
    </source>
</evidence>
<dbReference type="Proteomes" id="UP000030653">
    <property type="component" value="Unassembled WGS sequence"/>
</dbReference>
<proteinExistence type="predicted"/>
<sequence length="276" mass="29494">MLFSLLALALPLLPTALSLSLPDKRGEIDICAFVDVELIIDGIDFGIFRECVCLNIIDSIMDSNAVAQKAARKTSTGQVKNTIANTVTDSGGASQCIYPPHANPVCTETDPCAYTCIAPYAKRGGKCVLGASRRASKRDLPACASGLTQCGVWSHWGSRSYECLDTSVELESCGGCAIPYGDETPTGTDCTQIQGVSDVLCQEGRCVVLRCRPGWQVQEDGCVRSRPMAADVELAKSTLEEKQDNHTNSAARPGSSSLRNQNPLHMVADLLQSVAY</sequence>
<keyword evidence="2" id="KW-0732">Signal</keyword>
<feature type="chain" id="PRO_5004067549" description="Protein CPL1-like domain-containing protein" evidence="2">
    <location>
        <begin position="19"/>
        <end position="276"/>
    </location>
</feature>
<dbReference type="PANTHER" id="PTHR35192">
    <property type="entry name" value="PROTEIN, PUTATIVE-RELATED"/>
    <property type="match status" value="1"/>
</dbReference>
<accession>M5G716</accession>
<reference evidence="4 5" key="1">
    <citation type="journal article" date="2012" name="Science">
        <title>The Paleozoic origin of enzymatic lignin decomposition reconstructed from 31 fungal genomes.</title>
        <authorList>
            <person name="Floudas D."/>
            <person name="Binder M."/>
            <person name="Riley R."/>
            <person name="Barry K."/>
            <person name="Blanchette R.A."/>
            <person name="Henrissat B."/>
            <person name="Martinez A.T."/>
            <person name="Otillar R."/>
            <person name="Spatafora J.W."/>
            <person name="Yadav J.S."/>
            <person name="Aerts A."/>
            <person name="Benoit I."/>
            <person name="Boyd A."/>
            <person name="Carlson A."/>
            <person name="Copeland A."/>
            <person name="Coutinho P.M."/>
            <person name="de Vries R.P."/>
            <person name="Ferreira P."/>
            <person name="Findley K."/>
            <person name="Foster B."/>
            <person name="Gaskell J."/>
            <person name="Glotzer D."/>
            <person name="Gorecki P."/>
            <person name="Heitman J."/>
            <person name="Hesse C."/>
            <person name="Hori C."/>
            <person name="Igarashi K."/>
            <person name="Jurgens J.A."/>
            <person name="Kallen N."/>
            <person name="Kersten P."/>
            <person name="Kohler A."/>
            <person name="Kuees U."/>
            <person name="Kumar T.K.A."/>
            <person name="Kuo A."/>
            <person name="LaButti K."/>
            <person name="Larrondo L.F."/>
            <person name="Lindquist E."/>
            <person name="Ling A."/>
            <person name="Lombard V."/>
            <person name="Lucas S."/>
            <person name="Lundell T."/>
            <person name="Martin R."/>
            <person name="McLaughlin D.J."/>
            <person name="Morgenstern I."/>
            <person name="Morin E."/>
            <person name="Murat C."/>
            <person name="Nagy L.G."/>
            <person name="Nolan M."/>
            <person name="Ohm R.A."/>
            <person name="Patyshakuliyeva A."/>
            <person name="Rokas A."/>
            <person name="Ruiz-Duenas F.J."/>
            <person name="Sabat G."/>
            <person name="Salamov A."/>
            <person name="Samejima M."/>
            <person name="Schmutz J."/>
            <person name="Slot J.C."/>
            <person name="St John F."/>
            <person name="Stenlid J."/>
            <person name="Sun H."/>
            <person name="Sun S."/>
            <person name="Syed K."/>
            <person name="Tsang A."/>
            <person name="Wiebenga A."/>
            <person name="Young D."/>
            <person name="Pisabarro A."/>
            <person name="Eastwood D.C."/>
            <person name="Martin F."/>
            <person name="Cullen D."/>
            <person name="Grigoriev I.V."/>
            <person name="Hibbett D.S."/>
        </authorList>
    </citation>
    <scope>NUCLEOTIDE SEQUENCE [LARGE SCALE GENOMIC DNA]</scope>
    <source>
        <strain evidence="4 5">DJM-731 SS1</strain>
    </source>
</reference>
<protein>
    <recommendedName>
        <fullName evidence="3">Protein CPL1-like domain-containing protein</fullName>
    </recommendedName>
</protein>
<dbReference type="PANTHER" id="PTHR35192:SF2">
    <property type="entry name" value="APPLE DOMAIN-CONTAINING PROTEIN"/>
    <property type="match status" value="1"/>
</dbReference>
<feature type="signal peptide" evidence="2">
    <location>
        <begin position="1"/>
        <end position="18"/>
    </location>
</feature>
<evidence type="ECO:0000313" key="5">
    <source>
        <dbReference type="Proteomes" id="UP000030653"/>
    </source>
</evidence>
<dbReference type="InterPro" id="IPR048661">
    <property type="entry name" value="CPL1-like"/>
</dbReference>
<dbReference type="GeneID" id="63686535"/>
<feature type="region of interest" description="Disordered" evidence="1">
    <location>
        <begin position="238"/>
        <end position="263"/>
    </location>
</feature>
<evidence type="ECO:0000259" key="3">
    <source>
        <dbReference type="Pfam" id="PF21671"/>
    </source>
</evidence>
<dbReference type="Pfam" id="PF21671">
    <property type="entry name" value="CPL1-like"/>
    <property type="match status" value="1"/>
</dbReference>
<dbReference type="STRING" id="1858805.M5G716"/>
<dbReference type="EMBL" id="JH795855">
    <property type="protein sequence ID" value="EJU06036.1"/>
    <property type="molecule type" value="Genomic_DNA"/>
</dbReference>
<dbReference type="AlphaFoldDB" id="M5G716"/>
<evidence type="ECO:0000256" key="2">
    <source>
        <dbReference type="SAM" id="SignalP"/>
    </source>
</evidence>
<gene>
    <name evidence="4" type="ORF">DACRYDRAFT_19363</name>
</gene>
<dbReference type="HOGENOM" id="CLU_063728_0_0_1"/>
<dbReference type="RefSeq" id="XP_040632930.1">
    <property type="nucleotide sequence ID" value="XM_040771473.1"/>
</dbReference>
<organism evidence="4 5">
    <name type="scientific">Dacryopinax primogenitus (strain DJM 731)</name>
    <name type="common">Brown rot fungus</name>
    <dbReference type="NCBI Taxonomy" id="1858805"/>
    <lineage>
        <taxon>Eukaryota</taxon>
        <taxon>Fungi</taxon>
        <taxon>Dikarya</taxon>
        <taxon>Basidiomycota</taxon>
        <taxon>Agaricomycotina</taxon>
        <taxon>Dacrymycetes</taxon>
        <taxon>Dacrymycetales</taxon>
        <taxon>Dacrymycetaceae</taxon>
        <taxon>Dacryopinax</taxon>
    </lineage>
</organism>
<dbReference type="InterPro" id="IPR038955">
    <property type="entry name" value="PriA/CPL1_fungi"/>
</dbReference>
<feature type="compositionally biased region" description="Polar residues" evidence="1">
    <location>
        <begin position="246"/>
        <end position="263"/>
    </location>
</feature>
<dbReference type="OrthoDB" id="439917at2759"/>
<evidence type="ECO:0000313" key="4">
    <source>
        <dbReference type="EMBL" id="EJU06036.1"/>
    </source>
</evidence>
<name>M5G716_DACPD</name>
<keyword evidence="5" id="KW-1185">Reference proteome</keyword>
<feature type="domain" description="Protein CPL1-like" evidence="3">
    <location>
        <begin position="161"/>
        <end position="221"/>
    </location>
</feature>